<sequence>MSFLVLFRLFLEVFLFDLDQSIFHEICEVVQILKNKRLFFLSKNIFDKLLEWGKWPFSNISNANQHRCE</sequence>
<name>A0A2A6D4N5_SALER</name>
<protein>
    <submittedName>
        <fullName evidence="1">Uncharacterized protein</fullName>
    </submittedName>
</protein>
<proteinExistence type="predicted"/>
<dbReference type="Proteomes" id="UP000873581">
    <property type="component" value="Unassembled WGS sequence"/>
</dbReference>
<organism evidence="1">
    <name type="scientific">Salmonella enterica</name>
    <name type="common">Salmonella choleraesuis</name>
    <dbReference type="NCBI Taxonomy" id="28901"/>
    <lineage>
        <taxon>Bacteria</taxon>
        <taxon>Pseudomonadati</taxon>
        <taxon>Pseudomonadota</taxon>
        <taxon>Gammaproteobacteria</taxon>
        <taxon>Enterobacterales</taxon>
        <taxon>Enterobacteriaceae</taxon>
        <taxon>Salmonella</taxon>
    </lineage>
</organism>
<dbReference type="AlphaFoldDB" id="A0A2A6D4N5"/>
<evidence type="ECO:0000313" key="1">
    <source>
        <dbReference type="EMBL" id="PDN80933.1"/>
    </source>
</evidence>
<dbReference type="EMBL" id="NPLM01000013">
    <property type="protein sequence ID" value="PDN80933.1"/>
    <property type="molecule type" value="Genomic_DNA"/>
</dbReference>
<gene>
    <name evidence="1" type="ORF">CIC26_22855</name>
</gene>
<reference evidence="1" key="1">
    <citation type="submission" date="2017-08" db="EMBL/GenBank/DDBJ databases">
        <title>Whole genome sequencing of Salmonella enterica.</title>
        <authorList>
            <person name="Bell R."/>
            <person name="Levy K."/>
        </authorList>
    </citation>
    <scope>NUCLEOTIDE SEQUENCE [LARGE SCALE GENOMIC DNA]</scope>
    <source>
        <strain evidence="1">CFSAN060805</strain>
    </source>
</reference>
<comment type="caution">
    <text evidence="1">The sequence shown here is derived from an EMBL/GenBank/DDBJ whole genome shotgun (WGS) entry which is preliminary data.</text>
</comment>
<accession>A0A2A6D4N5</accession>